<dbReference type="InterPro" id="IPR013901">
    <property type="entry name" value="Anthrone_oxy"/>
</dbReference>
<sequence length="154" mass="16944">MGVLVSQISIALSGLVAGMLLWSAIGGVPWMRRLPAGEYVRLHQYWSPRFDPLGPIMVIGVLACDVYLLLVAPTKGARYLLGTLIAALVAVIVISATRNAVLKKRVMRLDPDDLPEDWSQRDPRPAFGKWNMVRTVITVLVFLGNVEAMAVYTL</sequence>
<protein>
    <recommendedName>
        <fullName evidence="4">DUF1772 domain-containing protein</fullName>
    </recommendedName>
</protein>
<comment type="caution">
    <text evidence="2">The sequence shown here is derived from an EMBL/GenBank/DDBJ whole genome shotgun (WGS) entry which is preliminary data.</text>
</comment>
<organism evidence="2 3">
    <name type="scientific">Nonomuraea endophytica</name>
    <dbReference type="NCBI Taxonomy" id="714136"/>
    <lineage>
        <taxon>Bacteria</taxon>
        <taxon>Bacillati</taxon>
        <taxon>Actinomycetota</taxon>
        <taxon>Actinomycetes</taxon>
        <taxon>Streptosporangiales</taxon>
        <taxon>Streptosporangiaceae</taxon>
        <taxon>Nonomuraea</taxon>
    </lineage>
</organism>
<evidence type="ECO:0000313" key="3">
    <source>
        <dbReference type="Proteomes" id="UP000568380"/>
    </source>
</evidence>
<keyword evidence="3" id="KW-1185">Reference proteome</keyword>
<dbReference type="AlphaFoldDB" id="A0A7W8A7Z6"/>
<dbReference type="EMBL" id="JACHIN010000008">
    <property type="protein sequence ID" value="MBB5080420.1"/>
    <property type="molecule type" value="Genomic_DNA"/>
</dbReference>
<dbReference type="RefSeq" id="WP_184966882.1">
    <property type="nucleotide sequence ID" value="NZ_JACHIN010000008.1"/>
</dbReference>
<reference evidence="2 3" key="1">
    <citation type="submission" date="2020-08" db="EMBL/GenBank/DDBJ databases">
        <title>Genomic Encyclopedia of Type Strains, Phase IV (KMG-IV): sequencing the most valuable type-strain genomes for metagenomic binning, comparative biology and taxonomic classification.</title>
        <authorList>
            <person name="Goeker M."/>
        </authorList>
    </citation>
    <scope>NUCLEOTIDE SEQUENCE [LARGE SCALE GENOMIC DNA]</scope>
    <source>
        <strain evidence="2 3">DSM 45385</strain>
    </source>
</reference>
<evidence type="ECO:0000313" key="2">
    <source>
        <dbReference type="EMBL" id="MBB5080420.1"/>
    </source>
</evidence>
<keyword evidence="1" id="KW-1133">Transmembrane helix</keyword>
<feature type="transmembrane region" description="Helical" evidence="1">
    <location>
        <begin position="6"/>
        <end position="31"/>
    </location>
</feature>
<keyword evidence="1" id="KW-0472">Membrane</keyword>
<evidence type="ECO:0008006" key="4">
    <source>
        <dbReference type="Google" id="ProtNLM"/>
    </source>
</evidence>
<feature type="transmembrane region" description="Helical" evidence="1">
    <location>
        <begin position="79"/>
        <end position="101"/>
    </location>
</feature>
<gene>
    <name evidence="2" type="ORF">HNR40_005907</name>
</gene>
<proteinExistence type="predicted"/>
<accession>A0A7W8A7Z6</accession>
<feature type="transmembrane region" description="Helical" evidence="1">
    <location>
        <begin position="131"/>
        <end position="152"/>
    </location>
</feature>
<dbReference type="Pfam" id="PF08592">
    <property type="entry name" value="Anthrone_oxy"/>
    <property type="match status" value="1"/>
</dbReference>
<feature type="transmembrane region" description="Helical" evidence="1">
    <location>
        <begin position="52"/>
        <end position="73"/>
    </location>
</feature>
<dbReference type="Proteomes" id="UP000568380">
    <property type="component" value="Unassembled WGS sequence"/>
</dbReference>
<name>A0A7W8A7Z6_9ACTN</name>
<keyword evidence="1" id="KW-0812">Transmembrane</keyword>
<evidence type="ECO:0000256" key="1">
    <source>
        <dbReference type="SAM" id="Phobius"/>
    </source>
</evidence>